<reference evidence="3" key="1">
    <citation type="journal article" date="2014" name="Science">
        <title>Ancient hybridizations among the ancestral genomes of bread wheat.</title>
        <authorList>
            <consortium name="International Wheat Genome Sequencing Consortium,"/>
            <person name="Marcussen T."/>
            <person name="Sandve S.R."/>
            <person name="Heier L."/>
            <person name="Spannagl M."/>
            <person name="Pfeifer M."/>
            <person name="Jakobsen K.S."/>
            <person name="Wulff B.B."/>
            <person name="Steuernagel B."/>
            <person name="Mayer K.F."/>
            <person name="Olsen O.A."/>
        </authorList>
    </citation>
    <scope>NUCLEOTIDE SEQUENCE [LARGE SCALE GENOMIC DNA]</scope>
    <source>
        <strain evidence="3">cv. AL8/78</strain>
    </source>
</reference>
<dbReference type="Proteomes" id="UP000015105">
    <property type="component" value="Chromosome 7D"/>
</dbReference>
<protein>
    <submittedName>
        <fullName evidence="2">Uncharacterized protein</fullName>
    </submittedName>
</protein>
<proteinExistence type="predicted"/>
<reference evidence="3" key="2">
    <citation type="journal article" date="2017" name="Nat. Plants">
        <title>The Aegilops tauschii genome reveals multiple impacts of transposons.</title>
        <authorList>
            <person name="Zhao G."/>
            <person name="Zou C."/>
            <person name="Li K."/>
            <person name="Wang K."/>
            <person name="Li T."/>
            <person name="Gao L."/>
            <person name="Zhang X."/>
            <person name="Wang H."/>
            <person name="Yang Z."/>
            <person name="Liu X."/>
            <person name="Jiang W."/>
            <person name="Mao L."/>
            <person name="Kong X."/>
            <person name="Jiao Y."/>
            <person name="Jia J."/>
        </authorList>
    </citation>
    <scope>NUCLEOTIDE SEQUENCE [LARGE SCALE GENOMIC DNA]</scope>
    <source>
        <strain evidence="3">cv. AL8/78</strain>
    </source>
</reference>
<feature type="compositionally biased region" description="Polar residues" evidence="1">
    <location>
        <begin position="90"/>
        <end position="99"/>
    </location>
</feature>
<dbReference type="EnsemblPlants" id="AET7Gv20951400.49">
    <property type="protein sequence ID" value="AET7Gv20951400.49"/>
    <property type="gene ID" value="AET7Gv20951400"/>
</dbReference>
<dbReference type="Gramene" id="AET7Gv20951400.49">
    <property type="protein sequence ID" value="AET7Gv20951400.49"/>
    <property type="gene ID" value="AET7Gv20951400"/>
</dbReference>
<accession>A0A453SI69</accession>
<evidence type="ECO:0000256" key="1">
    <source>
        <dbReference type="SAM" id="MobiDB-lite"/>
    </source>
</evidence>
<evidence type="ECO:0000313" key="3">
    <source>
        <dbReference type="Proteomes" id="UP000015105"/>
    </source>
</evidence>
<reference evidence="2" key="4">
    <citation type="submission" date="2019-03" db="UniProtKB">
        <authorList>
            <consortium name="EnsemblPlants"/>
        </authorList>
    </citation>
    <scope>IDENTIFICATION</scope>
</reference>
<organism evidence="2 3">
    <name type="scientific">Aegilops tauschii subsp. strangulata</name>
    <name type="common">Goatgrass</name>
    <dbReference type="NCBI Taxonomy" id="200361"/>
    <lineage>
        <taxon>Eukaryota</taxon>
        <taxon>Viridiplantae</taxon>
        <taxon>Streptophyta</taxon>
        <taxon>Embryophyta</taxon>
        <taxon>Tracheophyta</taxon>
        <taxon>Spermatophyta</taxon>
        <taxon>Magnoliopsida</taxon>
        <taxon>Liliopsida</taxon>
        <taxon>Poales</taxon>
        <taxon>Poaceae</taxon>
        <taxon>BOP clade</taxon>
        <taxon>Pooideae</taxon>
        <taxon>Triticodae</taxon>
        <taxon>Triticeae</taxon>
        <taxon>Triticinae</taxon>
        <taxon>Aegilops</taxon>
    </lineage>
</organism>
<reference evidence="2" key="5">
    <citation type="journal article" date="2021" name="G3 (Bethesda)">
        <title>Aegilops tauschii genome assembly Aet v5.0 features greater sequence contiguity and improved annotation.</title>
        <authorList>
            <person name="Wang L."/>
            <person name="Zhu T."/>
            <person name="Rodriguez J.C."/>
            <person name="Deal K.R."/>
            <person name="Dubcovsky J."/>
            <person name="McGuire P.E."/>
            <person name="Lux T."/>
            <person name="Spannagl M."/>
            <person name="Mayer K.F.X."/>
            <person name="Baldrich P."/>
            <person name="Meyers B.C."/>
            <person name="Huo N."/>
            <person name="Gu Y.Q."/>
            <person name="Zhou H."/>
            <person name="Devos K.M."/>
            <person name="Bennetzen J.L."/>
            <person name="Unver T."/>
            <person name="Budak H."/>
            <person name="Gulick P.J."/>
            <person name="Galiba G."/>
            <person name="Kalapos B."/>
            <person name="Nelson D.R."/>
            <person name="Li P."/>
            <person name="You F.M."/>
            <person name="Luo M.C."/>
            <person name="Dvorak J."/>
        </authorList>
    </citation>
    <scope>NUCLEOTIDE SEQUENCE [LARGE SCALE GENOMIC DNA]</scope>
    <source>
        <strain evidence="2">cv. AL8/78</strain>
    </source>
</reference>
<feature type="region of interest" description="Disordered" evidence="1">
    <location>
        <begin position="40"/>
        <end position="63"/>
    </location>
</feature>
<dbReference type="AlphaFoldDB" id="A0A453SI69"/>
<name>A0A453SI69_AEGTS</name>
<sequence>GEFDEPERLLSGSHFPLPLLSPASPLRAACGDTACAPSLSDGGVSQSRHVRGPQVGHVHNRTSPGFTIGVCGAGARIGANPVLGTGVLGGSNSSTTTVQHGGRGSAAADQHDGRGSRMERRGAAVRLVARAEQTAVGAAHLGGGTAARASIGACVRASSI</sequence>
<feature type="region of interest" description="Disordered" evidence="1">
    <location>
        <begin position="88"/>
        <end position="117"/>
    </location>
</feature>
<keyword evidence="3" id="KW-1185">Reference proteome</keyword>
<evidence type="ECO:0000313" key="2">
    <source>
        <dbReference type="EnsemblPlants" id="AET7Gv20951400.49"/>
    </source>
</evidence>
<reference evidence="2" key="3">
    <citation type="journal article" date="2017" name="Nature">
        <title>Genome sequence of the progenitor of the wheat D genome Aegilops tauschii.</title>
        <authorList>
            <person name="Luo M.C."/>
            <person name="Gu Y.Q."/>
            <person name="Puiu D."/>
            <person name="Wang H."/>
            <person name="Twardziok S.O."/>
            <person name="Deal K.R."/>
            <person name="Huo N."/>
            <person name="Zhu T."/>
            <person name="Wang L."/>
            <person name="Wang Y."/>
            <person name="McGuire P.E."/>
            <person name="Liu S."/>
            <person name="Long H."/>
            <person name="Ramasamy R.K."/>
            <person name="Rodriguez J.C."/>
            <person name="Van S.L."/>
            <person name="Yuan L."/>
            <person name="Wang Z."/>
            <person name="Xia Z."/>
            <person name="Xiao L."/>
            <person name="Anderson O.D."/>
            <person name="Ouyang S."/>
            <person name="Liang Y."/>
            <person name="Zimin A.V."/>
            <person name="Pertea G."/>
            <person name="Qi P."/>
            <person name="Bennetzen J.L."/>
            <person name="Dai X."/>
            <person name="Dawson M.W."/>
            <person name="Muller H.G."/>
            <person name="Kugler K."/>
            <person name="Rivarola-Duarte L."/>
            <person name="Spannagl M."/>
            <person name="Mayer K.F.X."/>
            <person name="Lu F.H."/>
            <person name="Bevan M.W."/>
            <person name="Leroy P."/>
            <person name="Li P."/>
            <person name="You F.M."/>
            <person name="Sun Q."/>
            <person name="Liu Z."/>
            <person name="Lyons E."/>
            <person name="Wicker T."/>
            <person name="Salzberg S.L."/>
            <person name="Devos K.M."/>
            <person name="Dvorak J."/>
        </authorList>
    </citation>
    <scope>NUCLEOTIDE SEQUENCE [LARGE SCALE GENOMIC DNA]</scope>
    <source>
        <strain evidence="2">cv. AL8/78</strain>
    </source>
</reference>